<gene>
    <name evidence="3" type="ORF">ER308_15380</name>
</gene>
<dbReference type="KEGG" id="erz:ER308_15380"/>
<protein>
    <submittedName>
        <fullName evidence="3">Aldo/keto reductase</fullName>
    </submittedName>
</protein>
<keyword evidence="1" id="KW-0560">Oxidoreductase</keyword>
<proteinExistence type="predicted"/>
<dbReference type="GO" id="GO:0005829">
    <property type="term" value="C:cytosol"/>
    <property type="evidence" value="ECO:0007669"/>
    <property type="project" value="TreeGrafter"/>
</dbReference>
<reference evidence="3 4" key="1">
    <citation type="submission" date="2019-01" db="EMBL/GenBank/DDBJ databases">
        <title>Egibacter rhizosphaerae EGI 80759T.</title>
        <authorList>
            <person name="Chen D.-D."/>
            <person name="Tian Y."/>
            <person name="Jiao J.-Y."/>
            <person name="Zhang X.-T."/>
            <person name="Zhang Y.-G."/>
            <person name="Zhang Y."/>
            <person name="Xiao M."/>
            <person name="Shu W.-S."/>
            <person name="Li W.-J."/>
        </authorList>
    </citation>
    <scope>NUCLEOTIDE SEQUENCE [LARGE SCALE GENOMIC DNA]</scope>
    <source>
        <strain evidence="3 4">EGI 80759</strain>
    </source>
</reference>
<dbReference type="SUPFAM" id="SSF51430">
    <property type="entry name" value="NAD(P)-linked oxidoreductase"/>
    <property type="match status" value="1"/>
</dbReference>
<organism evidence="3 4">
    <name type="scientific">Egibacter rhizosphaerae</name>
    <dbReference type="NCBI Taxonomy" id="1670831"/>
    <lineage>
        <taxon>Bacteria</taxon>
        <taxon>Bacillati</taxon>
        <taxon>Actinomycetota</taxon>
        <taxon>Nitriliruptoria</taxon>
        <taxon>Egibacterales</taxon>
        <taxon>Egibacteraceae</taxon>
        <taxon>Egibacter</taxon>
    </lineage>
</organism>
<dbReference type="CDD" id="cd19084">
    <property type="entry name" value="AKR_AKR11B1-like"/>
    <property type="match status" value="1"/>
</dbReference>
<evidence type="ECO:0000313" key="3">
    <source>
        <dbReference type="EMBL" id="QBI20813.1"/>
    </source>
</evidence>
<dbReference type="Gene3D" id="3.20.20.100">
    <property type="entry name" value="NADP-dependent oxidoreductase domain"/>
    <property type="match status" value="1"/>
</dbReference>
<accession>A0A411YHX0</accession>
<dbReference type="PANTHER" id="PTHR43364:SF4">
    <property type="entry name" value="NAD(P)-LINKED OXIDOREDUCTASE SUPERFAMILY PROTEIN"/>
    <property type="match status" value="1"/>
</dbReference>
<dbReference type="OrthoDB" id="9768793at2"/>
<evidence type="ECO:0000259" key="2">
    <source>
        <dbReference type="Pfam" id="PF00248"/>
    </source>
</evidence>
<dbReference type="PANTHER" id="PTHR43364">
    <property type="entry name" value="NADH-SPECIFIC METHYLGLYOXAL REDUCTASE-RELATED"/>
    <property type="match status" value="1"/>
</dbReference>
<dbReference type="EMBL" id="CP036402">
    <property type="protein sequence ID" value="QBI20813.1"/>
    <property type="molecule type" value="Genomic_DNA"/>
</dbReference>
<keyword evidence="4" id="KW-1185">Reference proteome</keyword>
<feature type="domain" description="NADP-dependent oxidoreductase" evidence="2">
    <location>
        <begin position="16"/>
        <end position="310"/>
    </location>
</feature>
<dbReference type="AlphaFoldDB" id="A0A411YHX0"/>
<dbReference type="Proteomes" id="UP000291469">
    <property type="component" value="Chromosome"/>
</dbReference>
<dbReference type="InterPro" id="IPR050523">
    <property type="entry name" value="AKR_Detox_Biosynth"/>
</dbReference>
<name>A0A411YHX0_9ACTN</name>
<dbReference type="GO" id="GO:0016491">
    <property type="term" value="F:oxidoreductase activity"/>
    <property type="evidence" value="ECO:0007669"/>
    <property type="project" value="UniProtKB-KW"/>
</dbReference>
<evidence type="ECO:0000256" key="1">
    <source>
        <dbReference type="ARBA" id="ARBA00023002"/>
    </source>
</evidence>
<dbReference type="InterPro" id="IPR023210">
    <property type="entry name" value="NADP_OxRdtase_dom"/>
</dbReference>
<evidence type="ECO:0000313" key="4">
    <source>
        <dbReference type="Proteomes" id="UP000291469"/>
    </source>
</evidence>
<dbReference type="Pfam" id="PF00248">
    <property type="entry name" value="Aldo_ket_red"/>
    <property type="match status" value="1"/>
</dbReference>
<sequence>MEYRTLGTTDLQVSSICLGTWEMSGAWGPDYGPAIRAVGRAFEQGITFYDTAYAYGAGQAESALAQGLGDLIRTHRDEVVLVTKGGLEQTGEGLSFVRNSEPEFLRWTLQESLGRLGTDYVDVYFIHWPDPLVPFDEVAGTLDELIAEGLIRHAGVSNFDTSQMDAYRSGGSLTVAQVPYNLFWRDVEDDVLPYCQRHGLGAMGYAALAQGFLTGTLSAEQEFAQDDWRAHVSLFQGEEYRQRVAVADRLKEFAAERDCTLPQLAIAWVLAHPAGVVPIMGAQVPEHVDSSVQATALELSADEAEQLRRVAAEAPPIDLSGLAPAARDSRA</sequence>
<dbReference type="RefSeq" id="WP_131155806.1">
    <property type="nucleotide sequence ID" value="NZ_CP036402.1"/>
</dbReference>
<dbReference type="InterPro" id="IPR036812">
    <property type="entry name" value="NAD(P)_OxRdtase_dom_sf"/>
</dbReference>